<dbReference type="PROSITE" id="PS51354">
    <property type="entry name" value="GLUTAREDOXIN_2"/>
    <property type="match status" value="1"/>
</dbReference>
<evidence type="ECO:0000313" key="2">
    <source>
        <dbReference type="EMBL" id="DAF95383.1"/>
    </source>
</evidence>
<accession>A0A8S5ULN4</accession>
<reference evidence="2" key="1">
    <citation type="journal article" date="2021" name="Proc. Natl. Acad. Sci. U.S.A.">
        <title>A Catalog of Tens of Thousands of Viruses from Human Metagenomes Reveals Hidden Associations with Chronic Diseases.</title>
        <authorList>
            <person name="Tisza M.J."/>
            <person name="Buck C.B."/>
        </authorList>
    </citation>
    <scope>NUCLEOTIDE SEQUENCE</scope>
    <source>
        <strain evidence="2">CtCo31</strain>
    </source>
</reference>
<dbReference type="InterPro" id="IPR036249">
    <property type="entry name" value="Thioredoxin-like_sf"/>
</dbReference>
<dbReference type="InterPro" id="IPR002109">
    <property type="entry name" value="Glutaredoxin"/>
</dbReference>
<name>A0A8S5ULN4_9CAUD</name>
<evidence type="ECO:0000259" key="1">
    <source>
        <dbReference type="Pfam" id="PF00462"/>
    </source>
</evidence>
<proteinExistence type="predicted"/>
<dbReference type="Gene3D" id="3.40.30.10">
    <property type="entry name" value="Glutaredoxin"/>
    <property type="match status" value="1"/>
</dbReference>
<feature type="domain" description="Glutaredoxin" evidence="1">
    <location>
        <begin position="7"/>
        <end position="83"/>
    </location>
</feature>
<protein>
    <submittedName>
        <fullName evidence="2">Glutaredoxin, GrxC family</fullName>
    </submittedName>
</protein>
<dbReference type="SUPFAM" id="SSF52833">
    <property type="entry name" value="Thioredoxin-like"/>
    <property type="match status" value="1"/>
</dbReference>
<dbReference type="EMBL" id="BK016109">
    <property type="protein sequence ID" value="DAF95383.1"/>
    <property type="molecule type" value="Genomic_DNA"/>
</dbReference>
<organism evidence="2">
    <name type="scientific">Myoviridae sp. ctCo31</name>
    <dbReference type="NCBI Taxonomy" id="2825053"/>
    <lineage>
        <taxon>Viruses</taxon>
        <taxon>Duplodnaviria</taxon>
        <taxon>Heunggongvirae</taxon>
        <taxon>Uroviricota</taxon>
        <taxon>Caudoviricetes</taxon>
    </lineage>
</organism>
<dbReference type="Pfam" id="PF00462">
    <property type="entry name" value="Glutaredoxin"/>
    <property type="match status" value="1"/>
</dbReference>
<sequence length="94" mass="10739">MLVKVKIYGFDSSLKYCMYCEMAKKLCTRKKIDFEFISVIRKADNQDGYELIPGIESELAKLLNKSELKGTTMPQIFVDGNHIGGCDDFKKFLS</sequence>